<dbReference type="InParanoid" id="A0A1X7VL93"/>
<dbReference type="SUPFAM" id="SSF53098">
    <property type="entry name" value="Ribonuclease H-like"/>
    <property type="match status" value="1"/>
</dbReference>
<accession>A0A1X7VL93</accession>
<dbReference type="PANTHER" id="PTHR46791">
    <property type="entry name" value="EXPRESSED PROTEIN"/>
    <property type="match status" value="1"/>
</dbReference>
<evidence type="ECO:0000259" key="1">
    <source>
        <dbReference type="PROSITE" id="PS50994"/>
    </source>
</evidence>
<dbReference type="EnsemblMetazoa" id="Aqu2.1.40193_001">
    <property type="protein sequence ID" value="Aqu2.1.40193_001"/>
    <property type="gene ID" value="Aqu2.1.40193"/>
</dbReference>
<reference evidence="2" key="1">
    <citation type="submission" date="2017-05" db="UniProtKB">
        <authorList>
            <consortium name="EnsemblMetazoa"/>
        </authorList>
    </citation>
    <scope>IDENTIFICATION</scope>
</reference>
<dbReference type="GO" id="GO:0015074">
    <property type="term" value="P:DNA integration"/>
    <property type="evidence" value="ECO:0007669"/>
    <property type="project" value="InterPro"/>
</dbReference>
<dbReference type="AlphaFoldDB" id="A0A1X7VL93"/>
<dbReference type="OrthoDB" id="2686689at2759"/>
<proteinExistence type="predicted"/>
<dbReference type="InterPro" id="IPR012337">
    <property type="entry name" value="RNaseH-like_sf"/>
</dbReference>
<evidence type="ECO:0000313" key="2">
    <source>
        <dbReference type="EnsemblMetazoa" id="Aqu2.1.40193_001"/>
    </source>
</evidence>
<dbReference type="OMA" id="YMEREMG"/>
<dbReference type="PROSITE" id="PS50994">
    <property type="entry name" value="INTEGRASE"/>
    <property type="match status" value="1"/>
</dbReference>
<dbReference type="InterPro" id="IPR036397">
    <property type="entry name" value="RNaseH_sf"/>
</dbReference>
<dbReference type="InterPro" id="IPR058913">
    <property type="entry name" value="Integrase_dom_put"/>
</dbReference>
<dbReference type="GO" id="GO:0003676">
    <property type="term" value="F:nucleic acid binding"/>
    <property type="evidence" value="ECO:0007669"/>
    <property type="project" value="InterPro"/>
</dbReference>
<organism evidence="2">
    <name type="scientific">Amphimedon queenslandica</name>
    <name type="common">Sponge</name>
    <dbReference type="NCBI Taxonomy" id="400682"/>
    <lineage>
        <taxon>Eukaryota</taxon>
        <taxon>Metazoa</taxon>
        <taxon>Porifera</taxon>
        <taxon>Demospongiae</taxon>
        <taxon>Heteroscleromorpha</taxon>
        <taxon>Haplosclerida</taxon>
        <taxon>Niphatidae</taxon>
        <taxon>Amphimedon</taxon>
    </lineage>
</organism>
<dbReference type="InterPro" id="IPR001584">
    <property type="entry name" value="Integrase_cat-core"/>
</dbReference>
<dbReference type="Gene3D" id="3.30.420.10">
    <property type="entry name" value="Ribonuclease H-like superfamily/Ribonuclease H"/>
    <property type="match status" value="1"/>
</dbReference>
<feature type="domain" description="Integrase catalytic" evidence="1">
    <location>
        <begin position="1"/>
        <end position="163"/>
    </location>
</feature>
<name>A0A1X7VL93_AMPQE</name>
<protein>
    <recommendedName>
        <fullName evidence="1">Integrase catalytic domain-containing protein</fullName>
    </recommendedName>
</protein>
<dbReference type="PANTHER" id="PTHR46791:SF5">
    <property type="entry name" value="CLR5 DOMAIN-CONTAINING PROTEIN-RELATED"/>
    <property type="match status" value="1"/>
</dbReference>
<dbReference type="Pfam" id="PF24764">
    <property type="entry name" value="rva_4"/>
    <property type="match status" value="1"/>
</dbReference>
<dbReference type="STRING" id="400682.A0A1X7VL93"/>
<sequence length="248" mass="28321">MVIHGGIDGFSRLPVYLNISTNNSSETVLRCFLQAVTAYGLPSRVRCDRGVENVRVSEYMLTHPLRGPNRGSCITGRSVHNQRIERLWRDVFEGCVSLFYYLFYGLEDEGLLDPNSEINLFALHYVFLSRIQRQLDTFREAYSHHRIRGQSNLSPYQLWIQGMALLRRDEAAESGAIDDAFGIDWNGPIVTQVQEQVSVPVTRCPIQDEELEQLKTLVNPMVTCNDYGVVLYVAAREFVQNNIGYHTN</sequence>